<accession>A0A1M6QZC5</accession>
<dbReference type="AlphaFoldDB" id="A0A1M6QZC5"/>
<gene>
    <name evidence="1" type="ORF">SAMN05192556_102174</name>
</gene>
<dbReference type="Proteomes" id="UP000184248">
    <property type="component" value="Unassembled WGS sequence"/>
</dbReference>
<name>A0A1M6QZC5_9GAMM</name>
<dbReference type="PROSITE" id="PS00888">
    <property type="entry name" value="CNMP_BINDING_1"/>
    <property type="match status" value="1"/>
</dbReference>
<sequence>MHFKTAVKGLIGVDIGSTAVRLVELRCMGGEPRVSGHGVVPLRAGAVIEHRIQDDDAVVDALSRALADISPLGKRACAAVPAEAAIVKTLNLPASLGEDDIESRLQLESDKHIPFPFGEVAFDFQPLGRLDDDADLQSVLLVACRRLTVEQRAELLTRAGLMPVAVDVDTFAVERAMTALGAGFAPPADDTEGMALVDVGADGSAFYILHRGRVVYRHDMALDGRELIEERRIPEDFVASLARQVGRALQLYYTAGRCCVVRRLSLVGRAGMLPGVAECLAEESGMQVTVLNPLDGVRPHPRVDDRSLARDAPELLIARGLAMRGRA</sequence>
<dbReference type="PANTHER" id="PTHR32432:SF3">
    <property type="entry name" value="ETHANOLAMINE UTILIZATION PROTEIN EUTJ"/>
    <property type="match status" value="1"/>
</dbReference>
<dbReference type="InterPro" id="IPR018488">
    <property type="entry name" value="cNMP-bd_CS"/>
</dbReference>
<dbReference type="CDD" id="cd24049">
    <property type="entry name" value="ASKHA_NBD_PilM"/>
    <property type="match status" value="1"/>
</dbReference>
<reference evidence="2" key="1">
    <citation type="submission" date="2016-11" db="EMBL/GenBank/DDBJ databases">
        <authorList>
            <person name="Varghese N."/>
            <person name="Submissions S."/>
        </authorList>
    </citation>
    <scope>NUCLEOTIDE SEQUENCE [LARGE SCALE GENOMIC DNA]</scope>
    <source>
        <strain evidence="2">ALO Sharm</strain>
    </source>
</reference>
<dbReference type="InterPro" id="IPR005883">
    <property type="entry name" value="PilM"/>
</dbReference>
<dbReference type="SUPFAM" id="SSF53067">
    <property type="entry name" value="Actin-like ATPase domain"/>
    <property type="match status" value="2"/>
</dbReference>
<dbReference type="NCBIfam" id="TIGR01175">
    <property type="entry name" value="pilM"/>
    <property type="match status" value="1"/>
</dbReference>
<dbReference type="PIRSF" id="PIRSF019169">
    <property type="entry name" value="PilM"/>
    <property type="match status" value="1"/>
</dbReference>
<dbReference type="PANTHER" id="PTHR32432">
    <property type="entry name" value="CELL DIVISION PROTEIN FTSA-RELATED"/>
    <property type="match status" value="1"/>
</dbReference>
<dbReference type="Pfam" id="PF11104">
    <property type="entry name" value="PilM_2"/>
    <property type="match status" value="2"/>
</dbReference>
<dbReference type="EMBL" id="FRAL01000002">
    <property type="protein sequence ID" value="SHK25510.1"/>
    <property type="molecule type" value="Genomic_DNA"/>
</dbReference>
<dbReference type="Gene3D" id="3.30.420.40">
    <property type="match status" value="1"/>
</dbReference>
<proteinExistence type="predicted"/>
<organism evidence="1 2">
    <name type="scientific">Halomonas caseinilytica</name>
    <dbReference type="NCBI Taxonomy" id="438744"/>
    <lineage>
        <taxon>Bacteria</taxon>
        <taxon>Pseudomonadati</taxon>
        <taxon>Pseudomonadota</taxon>
        <taxon>Gammaproteobacteria</taxon>
        <taxon>Oceanospirillales</taxon>
        <taxon>Halomonadaceae</taxon>
        <taxon>Halomonas</taxon>
    </lineage>
</organism>
<dbReference type="InterPro" id="IPR050696">
    <property type="entry name" value="FtsA/MreB"/>
</dbReference>
<keyword evidence="2" id="KW-1185">Reference proteome</keyword>
<protein>
    <submittedName>
        <fullName evidence="1">Type IV pilus assembly protein PilM</fullName>
    </submittedName>
</protein>
<dbReference type="InterPro" id="IPR043129">
    <property type="entry name" value="ATPase_NBD"/>
</dbReference>
<evidence type="ECO:0000313" key="1">
    <source>
        <dbReference type="EMBL" id="SHK25510.1"/>
    </source>
</evidence>
<evidence type="ECO:0000313" key="2">
    <source>
        <dbReference type="Proteomes" id="UP000184248"/>
    </source>
</evidence>